<protein>
    <submittedName>
        <fullName evidence="3">Uncharacterized protein</fullName>
    </submittedName>
</protein>
<accession>A0AAD5L4D7</accession>
<name>A0AAD5L4D7_9CRUS</name>
<organism evidence="3 4">
    <name type="scientific">Daphnia sinensis</name>
    <dbReference type="NCBI Taxonomy" id="1820382"/>
    <lineage>
        <taxon>Eukaryota</taxon>
        <taxon>Metazoa</taxon>
        <taxon>Ecdysozoa</taxon>
        <taxon>Arthropoda</taxon>
        <taxon>Crustacea</taxon>
        <taxon>Branchiopoda</taxon>
        <taxon>Diplostraca</taxon>
        <taxon>Cladocera</taxon>
        <taxon>Anomopoda</taxon>
        <taxon>Daphniidae</taxon>
        <taxon>Daphnia</taxon>
        <taxon>Daphnia similis group</taxon>
    </lineage>
</organism>
<feature type="transmembrane region" description="Helical" evidence="2">
    <location>
        <begin position="53"/>
        <end position="73"/>
    </location>
</feature>
<evidence type="ECO:0000256" key="1">
    <source>
        <dbReference type="SAM" id="MobiDB-lite"/>
    </source>
</evidence>
<keyword evidence="2" id="KW-0472">Membrane</keyword>
<sequence length="176" mass="19781">MSEQLDIPARYGKCFLGGLSIPNSPYRSDPTRSLQERIDGCVSWDSENELDHLLILVPIPISAFFGFLSKLLVSRLHLQIFTHFQRLITQNQADSTERATIQPRRRFLAGTVRAPQINHASPTVEPADNDNDPSAEAEITPVTSRPRPIVHVPRHLSADGDSPITPPSRRCTRRRQ</sequence>
<comment type="caution">
    <text evidence="3">The sequence shown here is derived from an EMBL/GenBank/DDBJ whole genome shotgun (WGS) entry which is preliminary data.</text>
</comment>
<dbReference type="EMBL" id="WJBH02000007">
    <property type="protein sequence ID" value="KAI9555985.1"/>
    <property type="molecule type" value="Genomic_DNA"/>
</dbReference>
<keyword evidence="2" id="KW-1133">Transmembrane helix</keyword>
<dbReference type="AlphaFoldDB" id="A0AAD5L4D7"/>
<evidence type="ECO:0000256" key="2">
    <source>
        <dbReference type="SAM" id="Phobius"/>
    </source>
</evidence>
<keyword evidence="2" id="KW-0812">Transmembrane</keyword>
<evidence type="ECO:0000313" key="3">
    <source>
        <dbReference type="EMBL" id="KAI9555985.1"/>
    </source>
</evidence>
<dbReference type="Proteomes" id="UP000820818">
    <property type="component" value="Linkage Group LG7"/>
</dbReference>
<proteinExistence type="predicted"/>
<reference evidence="3 4" key="1">
    <citation type="submission" date="2022-05" db="EMBL/GenBank/DDBJ databases">
        <title>A multi-omics perspective on studying reproductive biology in Daphnia sinensis.</title>
        <authorList>
            <person name="Jia J."/>
        </authorList>
    </citation>
    <scope>NUCLEOTIDE SEQUENCE [LARGE SCALE GENOMIC DNA]</scope>
    <source>
        <strain evidence="3 4">WSL</strain>
    </source>
</reference>
<gene>
    <name evidence="3" type="ORF">GHT06_018543</name>
</gene>
<feature type="region of interest" description="Disordered" evidence="1">
    <location>
        <begin position="114"/>
        <end position="176"/>
    </location>
</feature>
<evidence type="ECO:0000313" key="4">
    <source>
        <dbReference type="Proteomes" id="UP000820818"/>
    </source>
</evidence>
<keyword evidence="4" id="KW-1185">Reference proteome</keyword>